<keyword evidence="5" id="KW-1185">Reference proteome</keyword>
<reference evidence="4" key="2">
    <citation type="submission" date="2020-09" db="EMBL/GenBank/DDBJ databases">
        <authorList>
            <person name="Sun Q."/>
            <person name="Zhou Y."/>
        </authorList>
    </citation>
    <scope>NUCLEOTIDE SEQUENCE</scope>
    <source>
        <strain evidence="4">CGMCC 1.15425</strain>
    </source>
</reference>
<feature type="domain" description="DUF6701" evidence="3">
    <location>
        <begin position="442"/>
        <end position="996"/>
    </location>
</feature>
<accession>A0A916QLV2</accession>
<evidence type="ECO:0000256" key="2">
    <source>
        <dbReference type="SAM" id="SignalP"/>
    </source>
</evidence>
<comment type="similarity">
    <text evidence="1">Belongs to the bactofilin family.</text>
</comment>
<feature type="signal peptide" evidence="2">
    <location>
        <begin position="1"/>
        <end position="25"/>
    </location>
</feature>
<reference evidence="4" key="1">
    <citation type="journal article" date="2014" name="Int. J. Syst. Evol. Microbiol.">
        <title>Complete genome sequence of Corynebacterium casei LMG S-19264T (=DSM 44701T), isolated from a smear-ripened cheese.</title>
        <authorList>
            <consortium name="US DOE Joint Genome Institute (JGI-PGF)"/>
            <person name="Walter F."/>
            <person name="Albersmeier A."/>
            <person name="Kalinowski J."/>
            <person name="Ruckert C."/>
        </authorList>
    </citation>
    <scope>NUCLEOTIDE SEQUENCE</scope>
    <source>
        <strain evidence="4">CGMCC 1.15425</strain>
    </source>
</reference>
<dbReference type="InterPro" id="IPR046524">
    <property type="entry name" value="DUF6701"/>
</dbReference>
<evidence type="ECO:0000259" key="3">
    <source>
        <dbReference type="Pfam" id="PF20419"/>
    </source>
</evidence>
<sequence length="998" mass="102180">MLFRPWLIKLSLFWLLSVVTGNAYAASYTFPGGPLPGGCSSSGATVTCSGYLNLGNSDSITVSSPTTWVFGNGGFNGASINVGGSPADLTIDMSGSLNVGNNTDVVANIEASNIYASGGNLTWVGDIDVTGAANLNGNNLDYTGNITASSMQLGSNGEVNGNLQASGTLTIGSGTEVTGNVDGGTVNINQNATVNGPVTATNNVNMSQGSTVNGNIEATNNLNASSNNVTINGNVEVGNNANLGNNMDLDGSVTSGGDLNMSGNCNISGDVNGHNINIGNGSYIGGSVDSEGQVSNQGTINGNVNSDGPVYTDNGTINGYVNAPNEEQVGNTGNVGGPVCDQNSNEGPCSGGGGGVDHYRIEHSGQLLTCEAETVIIRACEDAGCTTESTLTGGVTLVATSGSSTNFNSSFSASTTASAAVELSTPGSYTLSLSTVPEAAANATQCQSPSGCTLEVVDTALRWQSIPTQTAGTAFTTVLEAIRTDTDTGACATALTGVSEIDVSVECLDPGSCSSGGSLLSVAGTAASEYPTYTAVTASFGGTGTASLNTELEDVGQIRLYASAQANNGDTLAGVSNAFVVRPASINVAVSGPGGYSAGIFAKTGEDFSVVLTARSSSGQVTPNFGNETSPETLTLAPSGTAVVPSGGYSGDISLVAPFSKTGAGEFSSSQVRYSEVGTARFTARVSSLDYLGTGNVSTVSADIGRFIPWQFELVDAWVTPACQNLSDPFTYMSQPLELSLEVLAENRGGNTTLNYPDVGTGATVMLSARDEAGGSDISDRLGGDSFTPVWDEGEAIVAAQAFQVDRDSSGDPDGPFDVRIGIMLDDNETGGSYTVVADPDFKADESDCTTPDNCNAIAVDDTQDVRFGLAVVPDTFGPENEALPILVTTQYWQGSYFIRNVDDNCTEIEPADISILSNASSLSTSADGATASLITGRNYYPDLFWTAPDATGAILFELDVPAWLQNDETPSNNPRAYATFGRQDGHDRITVWKEVYN</sequence>
<dbReference type="InterPro" id="IPR011004">
    <property type="entry name" value="Trimer_LpxA-like_sf"/>
</dbReference>
<name>A0A916QLV2_9GAMM</name>
<protein>
    <recommendedName>
        <fullName evidence="3">DUF6701 domain-containing protein</fullName>
    </recommendedName>
</protein>
<dbReference type="Proteomes" id="UP000627715">
    <property type="component" value="Unassembled WGS sequence"/>
</dbReference>
<dbReference type="OrthoDB" id="9790247at2"/>
<evidence type="ECO:0000256" key="1">
    <source>
        <dbReference type="ARBA" id="ARBA00044755"/>
    </source>
</evidence>
<comment type="caution">
    <text evidence="4">The sequence shown here is derived from an EMBL/GenBank/DDBJ whole genome shotgun (WGS) entry which is preliminary data.</text>
</comment>
<dbReference type="PANTHER" id="PTHR35024">
    <property type="entry name" value="HYPOTHETICAL CYTOSOLIC PROTEIN"/>
    <property type="match status" value="1"/>
</dbReference>
<proteinExistence type="inferred from homology"/>
<organism evidence="4 5">
    <name type="scientific">Pseudohongiella nitratireducens</name>
    <dbReference type="NCBI Taxonomy" id="1768907"/>
    <lineage>
        <taxon>Bacteria</taxon>
        <taxon>Pseudomonadati</taxon>
        <taxon>Pseudomonadota</taxon>
        <taxon>Gammaproteobacteria</taxon>
        <taxon>Pseudomonadales</taxon>
        <taxon>Pseudohongiellaceae</taxon>
        <taxon>Pseudohongiella</taxon>
    </lineage>
</organism>
<keyword evidence="2" id="KW-0732">Signal</keyword>
<dbReference type="EMBL" id="BMIY01000012">
    <property type="protein sequence ID" value="GFZ81705.1"/>
    <property type="molecule type" value="Genomic_DNA"/>
</dbReference>
<dbReference type="Pfam" id="PF04519">
    <property type="entry name" value="Bactofilin"/>
    <property type="match status" value="1"/>
</dbReference>
<evidence type="ECO:0000313" key="4">
    <source>
        <dbReference type="EMBL" id="GFZ81705.1"/>
    </source>
</evidence>
<dbReference type="Gene3D" id="2.160.10.10">
    <property type="entry name" value="Hexapeptide repeat proteins"/>
    <property type="match status" value="1"/>
</dbReference>
<dbReference type="PANTHER" id="PTHR35024:SF4">
    <property type="entry name" value="POLYMER-FORMING CYTOSKELETAL PROTEIN"/>
    <property type="match status" value="1"/>
</dbReference>
<feature type="chain" id="PRO_5037793483" description="DUF6701 domain-containing protein" evidence="2">
    <location>
        <begin position="26"/>
        <end position="998"/>
    </location>
</feature>
<gene>
    <name evidence="4" type="ORF">GCM10011403_26380</name>
</gene>
<dbReference type="Pfam" id="PF20419">
    <property type="entry name" value="DUF6701"/>
    <property type="match status" value="1"/>
</dbReference>
<dbReference type="RefSeq" id="WP_068810249.1">
    <property type="nucleotide sequence ID" value="NZ_BMIY01000012.1"/>
</dbReference>
<dbReference type="InterPro" id="IPR007607">
    <property type="entry name" value="BacA/B"/>
</dbReference>
<evidence type="ECO:0000313" key="5">
    <source>
        <dbReference type="Proteomes" id="UP000627715"/>
    </source>
</evidence>
<dbReference type="SUPFAM" id="SSF51161">
    <property type="entry name" value="Trimeric LpxA-like enzymes"/>
    <property type="match status" value="1"/>
</dbReference>
<dbReference type="AlphaFoldDB" id="A0A916QLV2"/>